<dbReference type="Pfam" id="PF00646">
    <property type="entry name" value="F-box"/>
    <property type="match status" value="1"/>
</dbReference>
<keyword evidence="3" id="KW-1185">Reference proteome</keyword>
<protein>
    <submittedName>
        <fullName evidence="2">---NA</fullName>
    </submittedName>
</protein>
<dbReference type="AlphaFoldDB" id="A0A8S0RZM2"/>
<dbReference type="InterPro" id="IPR036047">
    <property type="entry name" value="F-box-like_dom_sf"/>
</dbReference>
<accession>A0A8S0RZM2</accession>
<feature type="domain" description="F-box" evidence="1">
    <location>
        <begin position="1"/>
        <end position="37"/>
    </location>
</feature>
<gene>
    <name evidence="2" type="ORF">OLEA9_A082048</name>
</gene>
<evidence type="ECO:0000259" key="1">
    <source>
        <dbReference type="PROSITE" id="PS50181"/>
    </source>
</evidence>
<comment type="caution">
    <text evidence="2">The sequence shown here is derived from an EMBL/GenBank/DDBJ whole genome shotgun (WGS) entry which is preliminary data.</text>
</comment>
<reference evidence="2 3" key="1">
    <citation type="submission" date="2019-12" db="EMBL/GenBank/DDBJ databases">
        <authorList>
            <person name="Alioto T."/>
            <person name="Alioto T."/>
            <person name="Gomez Garrido J."/>
        </authorList>
    </citation>
    <scope>NUCLEOTIDE SEQUENCE [LARGE SCALE GENOMIC DNA]</scope>
</reference>
<dbReference type="Proteomes" id="UP000594638">
    <property type="component" value="Unassembled WGS sequence"/>
</dbReference>
<dbReference type="EMBL" id="CACTIH010003812">
    <property type="protein sequence ID" value="CAA2985522.1"/>
    <property type="molecule type" value="Genomic_DNA"/>
</dbReference>
<evidence type="ECO:0000313" key="2">
    <source>
        <dbReference type="EMBL" id="CAA2985522.1"/>
    </source>
</evidence>
<dbReference type="CDD" id="cd09917">
    <property type="entry name" value="F-box_SF"/>
    <property type="match status" value="1"/>
</dbReference>
<dbReference type="SUPFAM" id="SSF81383">
    <property type="entry name" value="F-box domain"/>
    <property type="match status" value="1"/>
</dbReference>
<proteinExistence type="predicted"/>
<evidence type="ECO:0000313" key="3">
    <source>
        <dbReference type="Proteomes" id="UP000594638"/>
    </source>
</evidence>
<organism evidence="2 3">
    <name type="scientific">Olea europaea subsp. europaea</name>
    <dbReference type="NCBI Taxonomy" id="158383"/>
    <lineage>
        <taxon>Eukaryota</taxon>
        <taxon>Viridiplantae</taxon>
        <taxon>Streptophyta</taxon>
        <taxon>Embryophyta</taxon>
        <taxon>Tracheophyta</taxon>
        <taxon>Spermatophyta</taxon>
        <taxon>Magnoliopsida</taxon>
        <taxon>eudicotyledons</taxon>
        <taxon>Gunneridae</taxon>
        <taxon>Pentapetalae</taxon>
        <taxon>asterids</taxon>
        <taxon>lamiids</taxon>
        <taxon>Lamiales</taxon>
        <taxon>Oleaceae</taxon>
        <taxon>Oleeae</taxon>
        <taxon>Olea</taxon>
    </lineage>
</organism>
<dbReference type="Gramene" id="OE9A082048T1">
    <property type="protein sequence ID" value="OE9A082048C1"/>
    <property type="gene ID" value="OE9A082048"/>
</dbReference>
<name>A0A8S0RZM2_OLEEU</name>
<dbReference type="PROSITE" id="PS50181">
    <property type="entry name" value="FBOX"/>
    <property type="match status" value="1"/>
</dbReference>
<sequence>MSNFSDLPNEILIDILDRLSIENLKKIVCCSRTFHHISRVFLMLLALSRIPQANYHCFQSEGAIVGYVALVEYDVKNLGIPLDTTVSRDAKIDQVLWTGPVIMQFMGHDVQVMLGIYSGHDKDAMYRPCPGRDRDAA</sequence>
<dbReference type="InterPro" id="IPR001810">
    <property type="entry name" value="F-box_dom"/>
</dbReference>